<dbReference type="OrthoDB" id="5229222at2759"/>
<name>A0A2P5HT97_DIAHE</name>
<accession>A0A2P5HT97</accession>
<evidence type="ECO:0000313" key="2">
    <source>
        <dbReference type="EMBL" id="POS73479.1"/>
    </source>
</evidence>
<organism evidence="2 3">
    <name type="scientific">Diaporthe helianthi</name>
    <dbReference type="NCBI Taxonomy" id="158607"/>
    <lineage>
        <taxon>Eukaryota</taxon>
        <taxon>Fungi</taxon>
        <taxon>Dikarya</taxon>
        <taxon>Ascomycota</taxon>
        <taxon>Pezizomycotina</taxon>
        <taxon>Sordariomycetes</taxon>
        <taxon>Sordariomycetidae</taxon>
        <taxon>Diaporthales</taxon>
        <taxon>Diaporthaceae</taxon>
        <taxon>Diaporthe</taxon>
    </lineage>
</organism>
<feature type="chain" id="PRO_5015157467" description="4Fe-4S ferredoxin-type domain-containing protein" evidence="1">
    <location>
        <begin position="19"/>
        <end position="136"/>
    </location>
</feature>
<evidence type="ECO:0000256" key="1">
    <source>
        <dbReference type="SAM" id="SignalP"/>
    </source>
</evidence>
<feature type="signal peptide" evidence="1">
    <location>
        <begin position="1"/>
        <end position="18"/>
    </location>
</feature>
<keyword evidence="1" id="KW-0732">Signal</keyword>
<sequence>MQFILLISALMAALLTMAVPPPNAPAVTLKMSPNATDVLTAHGIWAPDASAFAAGTPNTAGVDFAAQSDLLAQSGIEIKDLVYFTIDTSSPSTHKSRPDVPAVADKVDCSHCTLCLEACIPMLLLYPFRTAMVARL</sequence>
<gene>
    <name evidence="2" type="ORF">DHEL01_v208130</name>
</gene>
<dbReference type="InParanoid" id="A0A2P5HT97"/>
<protein>
    <recommendedName>
        <fullName evidence="4">4Fe-4S ferredoxin-type domain-containing protein</fullName>
    </recommendedName>
</protein>
<comment type="caution">
    <text evidence="2">The sequence shown here is derived from an EMBL/GenBank/DDBJ whole genome shotgun (WGS) entry which is preliminary data.</text>
</comment>
<evidence type="ECO:0000313" key="3">
    <source>
        <dbReference type="Proteomes" id="UP000094444"/>
    </source>
</evidence>
<reference evidence="2" key="1">
    <citation type="submission" date="2017-09" db="EMBL/GenBank/DDBJ databases">
        <title>Polyketide synthases of a Diaporthe helianthi virulent isolate.</title>
        <authorList>
            <person name="Baroncelli R."/>
        </authorList>
    </citation>
    <scope>NUCLEOTIDE SEQUENCE [LARGE SCALE GENOMIC DNA]</scope>
    <source>
        <strain evidence="2">7/96</strain>
    </source>
</reference>
<dbReference type="EMBL" id="MAVT02000791">
    <property type="protein sequence ID" value="POS73479.1"/>
    <property type="molecule type" value="Genomic_DNA"/>
</dbReference>
<dbReference type="Proteomes" id="UP000094444">
    <property type="component" value="Unassembled WGS sequence"/>
</dbReference>
<dbReference type="AlphaFoldDB" id="A0A2P5HT97"/>
<proteinExistence type="predicted"/>
<evidence type="ECO:0008006" key="4">
    <source>
        <dbReference type="Google" id="ProtNLM"/>
    </source>
</evidence>
<keyword evidence="3" id="KW-1185">Reference proteome</keyword>